<dbReference type="VEuPathDB" id="MicrosporidiaDB:G9O61_00g003590"/>
<dbReference type="VEuPathDB" id="MicrosporidiaDB:NCER_100937"/>
<comment type="caution">
    <text evidence="1">The sequence shown here is derived from an EMBL/GenBank/DDBJ whole genome shotgun (WGS) entry which is preliminary data.</text>
</comment>
<proteinExistence type="predicted"/>
<dbReference type="GeneID" id="36320819"/>
<dbReference type="EMBL" id="JPQZ01000005">
    <property type="protein sequence ID" value="KKO76239.1"/>
    <property type="molecule type" value="Genomic_DNA"/>
</dbReference>
<name>A0A0F9ZFU9_9MICR</name>
<organism evidence="1 2">
    <name type="scientific">Vairimorpha ceranae</name>
    <dbReference type="NCBI Taxonomy" id="40302"/>
    <lineage>
        <taxon>Eukaryota</taxon>
        <taxon>Fungi</taxon>
        <taxon>Fungi incertae sedis</taxon>
        <taxon>Microsporidia</taxon>
        <taxon>Nosematidae</taxon>
        <taxon>Vairimorpha</taxon>
    </lineage>
</organism>
<evidence type="ECO:0000313" key="2">
    <source>
        <dbReference type="Proteomes" id="UP000034350"/>
    </source>
</evidence>
<dbReference type="GO" id="GO:0003743">
    <property type="term" value="F:translation initiation factor activity"/>
    <property type="evidence" value="ECO:0007669"/>
    <property type="project" value="UniProtKB-KW"/>
</dbReference>
<dbReference type="OrthoDB" id="2189578at2759"/>
<dbReference type="Proteomes" id="UP000034350">
    <property type="component" value="Unassembled WGS sequence"/>
</dbReference>
<keyword evidence="1" id="KW-0396">Initiation factor</keyword>
<gene>
    <name evidence="1" type="ORF">AAJ76_500065134</name>
</gene>
<sequence length="249" mass="29202">MSTSSPNNQYPKIEVTSLKDIPPLHDLTNLSHSDIKNILDFIDFPPLSLKKGEKCELLQIKEVLFKLNNNQTVILLEELIESVDRINNLKKLEKECDVLEISLANIKVEYDEISSLKKQDLETELLSLNHAFNDKQFETKHYHLLNQAYAFINQEPVNKNILNMFYFVKKNDKYEKIIEKCALIRQMERSNNLLAKLFLDLICQYTLKIEDIERKYKLDQVTLLKIVYGMTNNGIVSYDKERGIITFRK</sequence>
<dbReference type="RefSeq" id="XP_024331981.1">
    <property type="nucleotide sequence ID" value="XM_024475871.1"/>
</dbReference>
<reference evidence="1 2" key="1">
    <citation type="journal article" date="2015" name="Environ. Microbiol.">
        <title>Genome analyses suggest the presence of polyploidy and recent human-driven expansions in eight global populations of the honeybee pathogen Nosema ceranae.</title>
        <authorList>
            <person name="Pelin A."/>
            <person name="Selman M."/>
            <person name="Aris-Brosou S."/>
            <person name="Farinelli L."/>
            <person name="Corradi N."/>
        </authorList>
    </citation>
    <scope>NUCLEOTIDE SEQUENCE [LARGE SCALE GENOMIC DNA]</scope>
    <source>
        <strain evidence="1 2">PA08 1199</strain>
    </source>
</reference>
<accession>A0A0F9ZFU9</accession>
<protein>
    <submittedName>
        <fullName evidence="1">Eukaryotic translation initiation factor 2 subunit</fullName>
    </submittedName>
</protein>
<dbReference type="AlphaFoldDB" id="A0A0F9ZFU9"/>
<keyword evidence="2" id="KW-1185">Reference proteome</keyword>
<evidence type="ECO:0000313" key="1">
    <source>
        <dbReference type="EMBL" id="KKO76239.1"/>
    </source>
</evidence>
<keyword evidence="1" id="KW-0648">Protein biosynthesis</keyword>
<dbReference type="VEuPathDB" id="MicrosporidiaDB:AAJ76_500065134"/>